<organism evidence="1 2">
    <name type="scientific">Amborella trichopoda</name>
    <dbReference type="NCBI Taxonomy" id="13333"/>
    <lineage>
        <taxon>Eukaryota</taxon>
        <taxon>Viridiplantae</taxon>
        <taxon>Streptophyta</taxon>
        <taxon>Embryophyta</taxon>
        <taxon>Tracheophyta</taxon>
        <taxon>Spermatophyta</taxon>
        <taxon>Magnoliopsida</taxon>
        <taxon>Amborellales</taxon>
        <taxon>Amborellaceae</taxon>
        <taxon>Amborella</taxon>
    </lineage>
</organism>
<dbReference type="EMBL" id="KI395332">
    <property type="protein sequence ID" value="ERM98459.1"/>
    <property type="molecule type" value="Genomic_DNA"/>
</dbReference>
<reference evidence="2" key="1">
    <citation type="journal article" date="2013" name="Science">
        <title>The Amborella genome and the evolution of flowering plants.</title>
        <authorList>
            <consortium name="Amborella Genome Project"/>
        </authorList>
    </citation>
    <scope>NUCLEOTIDE SEQUENCE [LARGE SCALE GENOMIC DNA]</scope>
</reference>
<evidence type="ECO:0000313" key="1">
    <source>
        <dbReference type="EMBL" id="ERM98459.1"/>
    </source>
</evidence>
<dbReference type="AlphaFoldDB" id="W1NUX0"/>
<dbReference type="Proteomes" id="UP000017836">
    <property type="component" value="Unassembled WGS sequence"/>
</dbReference>
<protein>
    <submittedName>
        <fullName evidence="1">Uncharacterized protein</fullName>
    </submittedName>
</protein>
<proteinExistence type="predicted"/>
<sequence>MAYHAKGVDRHAEDENICSVDSSSSKVMYVKSSSKKTYFGSPYNDSLIIIDFKPELPSGVRGALKLLAILQQALDEGGEDVDRNSSIGVFSEHKFESTNIDLIGDLVYDDVPNKKIVGKVDTEIMGITNPSINNEIVDVTPSTEENVEPDNKDNKIKNRVIGCAHLDSSISIH</sequence>
<dbReference type="Gramene" id="ERM98459">
    <property type="protein sequence ID" value="ERM98459"/>
    <property type="gene ID" value="AMTR_s00072p00154380"/>
</dbReference>
<accession>W1NUX0</accession>
<dbReference type="HOGENOM" id="CLU_1549705_0_0_1"/>
<evidence type="ECO:0000313" key="2">
    <source>
        <dbReference type="Proteomes" id="UP000017836"/>
    </source>
</evidence>
<keyword evidence="2" id="KW-1185">Reference proteome</keyword>
<name>W1NUX0_AMBTC</name>
<gene>
    <name evidence="1" type="ORF">AMTR_s00072p00154380</name>
</gene>